<dbReference type="InterPro" id="IPR013525">
    <property type="entry name" value="ABC2_TM"/>
</dbReference>
<name>A0AB34JS75_PRYPA</name>
<dbReference type="PRINTS" id="PR00258">
    <property type="entry name" value="SPERACTRCPTR"/>
</dbReference>
<reference evidence="18 19" key="1">
    <citation type="journal article" date="2024" name="Science">
        <title>Giant polyketide synthase enzymes in the biosynthesis of giant marine polyether toxins.</title>
        <authorList>
            <person name="Fallon T.R."/>
            <person name="Shende V.V."/>
            <person name="Wierzbicki I.H."/>
            <person name="Pendleton A.L."/>
            <person name="Watervoot N.F."/>
            <person name="Auber R.P."/>
            <person name="Gonzalez D.J."/>
            <person name="Wisecaver J.H."/>
            <person name="Moore B.S."/>
        </authorList>
    </citation>
    <scope>NUCLEOTIDE SEQUENCE [LARGE SCALE GENOMIC DNA]</scope>
    <source>
        <strain evidence="18 19">12B1</strain>
    </source>
</reference>
<dbReference type="SMART" id="SM00202">
    <property type="entry name" value="SR"/>
    <property type="match status" value="1"/>
</dbReference>
<feature type="transmembrane region" description="Helical" evidence="15">
    <location>
        <begin position="1751"/>
        <end position="1778"/>
    </location>
</feature>
<keyword evidence="12" id="KW-1015">Disulfide bond</keyword>
<keyword evidence="7" id="KW-0677">Repeat</keyword>
<organism evidence="18 19">
    <name type="scientific">Prymnesium parvum</name>
    <name type="common">Toxic golden alga</name>
    <dbReference type="NCBI Taxonomy" id="97485"/>
    <lineage>
        <taxon>Eukaryota</taxon>
        <taxon>Haptista</taxon>
        <taxon>Haptophyta</taxon>
        <taxon>Prymnesiophyceae</taxon>
        <taxon>Prymnesiales</taxon>
        <taxon>Prymnesiaceae</taxon>
        <taxon>Prymnesium</taxon>
    </lineage>
</organism>
<evidence type="ECO:0000256" key="14">
    <source>
        <dbReference type="SAM" id="MobiDB-lite"/>
    </source>
</evidence>
<feature type="transmembrane region" description="Helical" evidence="15">
    <location>
        <begin position="609"/>
        <end position="627"/>
    </location>
</feature>
<keyword evidence="9" id="KW-0067">ATP-binding</keyword>
<feature type="compositionally biased region" description="Low complexity" evidence="14">
    <location>
        <begin position="1362"/>
        <end position="1372"/>
    </location>
</feature>
<dbReference type="PROSITE" id="PS50893">
    <property type="entry name" value="ABC_TRANSPORTER_2"/>
    <property type="match status" value="2"/>
</dbReference>
<dbReference type="PANTHER" id="PTHR19229:SF250">
    <property type="entry name" value="ABC TRANSPORTER DOMAIN-CONTAINING PROTEIN-RELATED"/>
    <property type="match status" value="1"/>
</dbReference>
<evidence type="ECO:0000256" key="4">
    <source>
        <dbReference type="ARBA" id="ARBA00022448"/>
    </source>
</evidence>
<accession>A0AB34JS75</accession>
<evidence type="ECO:0000256" key="12">
    <source>
        <dbReference type="ARBA" id="ARBA00023157"/>
    </source>
</evidence>
<feature type="domain" description="ABC transporter" evidence="17">
    <location>
        <begin position="2041"/>
        <end position="2276"/>
    </location>
</feature>
<dbReference type="SMART" id="SM00382">
    <property type="entry name" value="AAA"/>
    <property type="match status" value="2"/>
</dbReference>
<keyword evidence="8" id="KW-0547">Nucleotide-binding</keyword>
<dbReference type="InterPro" id="IPR056264">
    <property type="entry name" value="R2_ABCA1-4-like"/>
</dbReference>
<dbReference type="InterPro" id="IPR026082">
    <property type="entry name" value="ABCA"/>
</dbReference>
<dbReference type="PANTHER" id="PTHR19229">
    <property type="entry name" value="ATP-BINDING CASSETTE TRANSPORTER SUBFAMILY A ABCA"/>
    <property type="match status" value="1"/>
</dbReference>
<dbReference type="CDD" id="cd03263">
    <property type="entry name" value="ABC_subfamily_A"/>
    <property type="match status" value="2"/>
</dbReference>
<feature type="transmembrane region" description="Helical" evidence="15">
    <location>
        <begin position="648"/>
        <end position="669"/>
    </location>
</feature>
<dbReference type="FunFam" id="3.10.250.10:FF:000016">
    <property type="entry name" value="Scavenger receptor cysteine-rich protein type 12"/>
    <property type="match status" value="1"/>
</dbReference>
<evidence type="ECO:0000259" key="16">
    <source>
        <dbReference type="PROSITE" id="PS50287"/>
    </source>
</evidence>
<dbReference type="FunFam" id="3.40.50.300:FF:000933">
    <property type="entry name" value="ABC transporter A family member 7"/>
    <property type="match status" value="1"/>
</dbReference>
<comment type="caution">
    <text evidence="18">The sequence shown here is derived from an EMBL/GenBank/DDBJ whole genome shotgun (WGS) entry which is preliminary data.</text>
</comment>
<dbReference type="SUPFAM" id="SSF56487">
    <property type="entry name" value="SRCR-like"/>
    <property type="match status" value="1"/>
</dbReference>
<feature type="transmembrane region" description="Helical" evidence="15">
    <location>
        <begin position="1972"/>
        <end position="1990"/>
    </location>
</feature>
<keyword evidence="6" id="KW-0732">Signal</keyword>
<feature type="compositionally biased region" description="Basic and acidic residues" evidence="14">
    <location>
        <begin position="1327"/>
        <end position="1345"/>
    </location>
</feature>
<dbReference type="Pfam" id="PF00005">
    <property type="entry name" value="ABC_tran"/>
    <property type="match status" value="2"/>
</dbReference>
<dbReference type="Gene3D" id="3.40.50.300">
    <property type="entry name" value="P-loop containing nucleotide triphosphate hydrolases"/>
    <property type="match status" value="2"/>
</dbReference>
<dbReference type="GO" id="GO:0016887">
    <property type="term" value="F:ATP hydrolysis activity"/>
    <property type="evidence" value="ECO:0007669"/>
    <property type="project" value="InterPro"/>
</dbReference>
<dbReference type="GO" id="GO:0005319">
    <property type="term" value="F:lipid transporter activity"/>
    <property type="evidence" value="ECO:0007669"/>
    <property type="project" value="TreeGrafter"/>
</dbReference>
<evidence type="ECO:0000259" key="17">
    <source>
        <dbReference type="PROSITE" id="PS50893"/>
    </source>
</evidence>
<feature type="region of interest" description="Disordered" evidence="14">
    <location>
        <begin position="225"/>
        <end position="249"/>
    </location>
</feature>
<dbReference type="GO" id="GO:0140359">
    <property type="term" value="F:ABC-type transporter activity"/>
    <property type="evidence" value="ECO:0007669"/>
    <property type="project" value="InterPro"/>
</dbReference>
<evidence type="ECO:0000256" key="10">
    <source>
        <dbReference type="ARBA" id="ARBA00022989"/>
    </source>
</evidence>
<evidence type="ECO:0000256" key="5">
    <source>
        <dbReference type="ARBA" id="ARBA00022692"/>
    </source>
</evidence>
<dbReference type="SUPFAM" id="SSF52540">
    <property type="entry name" value="P-loop containing nucleoside triphosphate hydrolases"/>
    <property type="match status" value="2"/>
</dbReference>
<feature type="domain" description="ABC transporter" evidence="17">
    <location>
        <begin position="723"/>
        <end position="956"/>
    </location>
</feature>
<comment type="subcellular location">
    <subcellularLocation>
        <location evidence="1">Membrane</location>
        <topology evidence="1">Multi-pass membrane protein</topology>
    </subcellularLocation>
    <subcellularLocation>
        <location evidence="2">Membrane</location>
        <topology evidence="2">Single-pass membrane protein</topology>
    </subcellularLocation>
</comment>
<proteinExistence type="inferred from homology"/>
<dbReference type="InterPro" id="IPR003439">
    <property type="entry name" value="ABC_transporter-like_ATP-bd"/>
</dbReference>
<dbReference type="InterPro" id="IPR003593">
    <property type="entry name" value="AAA+_ATPase"/>
</dbReference>
<dbReference type="Proteomes" id="UP001515480">
    <property type="component" value="Unassembled WGS sequence"/>
</dbReference>
<feature type="transmembrane region" description="Helical" evidence="15">
    <location>
        <begin position="1132"/>
        <end position="1152"/>
    </location>
</feature>
<feature type="transmembrane region" description="Helical" evidence="15">
    <location>
        <begin position="465"/>
        <end position="494"/>
    </location>
</feature>
<feature type="transmembrane region" description="Helical" evidence="15">
    <location>
        <begin position="549"/>
        <end position="570"/>
    </location>
</feature>
<feature type="transmembrane region" description="Helical" evidence="15">
    <location>
        <begin position="1790"/>
        <end position="1815"/>
    </location>
</feature>
<sequence>MLASRQFAALLAQHAARKWRAPRTTCAEVLGPALLLSSLVLGYASSHDDHFAAMSYAALSLNLQPLVHVLASAGLDLDGWGGPAPPPPLASDAAAVASGRLEVFHEGKWAAVCDDRWGILDATVACAQLGLAVWAAEYEYDARADAFLMDDVECTGLEGALAECAFGGWGRHDCAADEAVGLLCYAAPHQLAEATRLDATPAAEGALRLAELVVQSAASCGGGEAKRQLSANSSRPSPSPSRCKRAPSSAGASVSSATLWDARTALSPVLDGPLPVLSMESFLAIGQMARQRLSPHAYAALTHYNSYARAFGNVFTDGTLHLAPRTAEVSRFLAFSRRRHPRMANLTVRLHASEEEAVRYVLASQAHERCWAVLSFAALSPTAVNYSLRLNYSTVPNTYFVTNFIARGMDAHFQRYHFSGFLTLQALVDEYAFELAAAAGARAVRPASSAMVTTPFPTAKYEQNVFFSAVGFMLGLVMTMCQLFPVSQLAKALVEEKDLRLKQTMRIMGMLDSVHLLAWLAAALFQFLVIAVLCTAVVSIFLVHSSTTLVFAYLLLFCFGCTSFALLLSVFFSHAKLAAVAGPVCIFAAVLPRYIFFGSNRFEQPSQKMLASLLLPTAFAFGADILADYEYSQVGLSTSNWGGDGFSFLTCLGMMAFDTLLYAVLYVYLDRVLPTQYGAHEPPLFFLSARYWACAPPPPSTRRATLPASDAFEPVADPSLPAIEIVSLRKTYGWGSAKKVAVDDLSLSMYHGQLTCLLGHNGAGKTTTLSVLTGLFRPTSGDVYVLGHSTSRSLRQVYKLLGICPQHDVLWPTITVAEHLALYATLKGVPPSSVSEKVAQMTEALGIADKAAAFPTTLSGGMKRKLSTGCALIGDSQAVLLDEPSSGMDPRSRRSMWTLLSAEKAKRVLVLTTHYMDEADALSDRIAIMSAGKLRCCGSPLFLKSRFGLGYTLTAVRKEGCSIEFVTETIHKFVPQARVLSAAGSELSFRLPFAAASSFPPMLRHLDAHSDTLHLGAYGVSISSMEEVFLQLAERQPAAASSVGARPQPVAPRSRAAAAQGVLEAASASDGQWGEPGVEEHRAPRHSAPLDSERLLHSRRGSVGVCRQLLVLLQKRWLCSKRDAKSFFTQQLLPVALVALVMLILGINIPIVGPRIRMDAGLFVPRSELVHNIPPASSNSSAVRSFVNATATSASPHDEHISLEYLERNSDLRYVELEDSLEASDFLLQTASQNSSAGGRYGALVVNDRLHLSFRQPGPFRSLLDEATLAAAVVCLYPASNLSQLHASSPNLGTGINAIADGSDVSSGDLFNALREALLGLLAASQEDTHERSSGEAGSAHREEGSGTDEASSGEARGHGNSSRGPRASSSAGQVFGVSNAAVLNALSRGHDLIGEEICTSAFSSADSSSDRLTIDGESARERAIESALGLGSRLIVEYCRGFFPLSLASFGAAASPGVMALLPVGITHLVVPCSSLHPTMARMVLRLARPSKISSFGDGQIGGLQLAAILGLDGEQLLTMLRFQATTCYFGQRVRVSQLEGRLLSIDDLPDSLRGQLSDFRGMRVSCDELWLQQNEVEIRGLRVLDSLSGLRLHASAALLNDHSLSVHNFTVSTQDRIISRVDAFGWPQPPSTATINVSVPIPLNLLHNSSSWHALPAFMAEVTAAQWNEAHLLPNTTREEEVSYALYNHPLPLTAQQELRVKLALALLSALFVLIPFCYIPASAAVFIVRERAVKAKHLQLVSAGNPVVYWLASYFWDMLMYMVTCGGCLLVCFLFGEPAYVGNAAQVYALCTILTLYGLAVLPHVYCISFAFDSHSTAQIGMIVFNLCSGFMLTIIHIILSLLPETASVAAVLVHVYRLFPTFVFGEALLELTKMWYERQFGIGSRSPSDWDVTGFAVVYLPCQAVGYILVLMLFEHSHALQAWAQPLLNTLFGSSDVHARVSRRSRWCVLLVCCGSVALLSITRRIGFVWISLALLAMGAAYVIGLERQLRRAGATEEERAMRLFAAKEVNYAEEEDVAEERRRVSSFGATETLPTVVLNGLYKVYPAHGRARSKVAVADLSLAIQATECLGLLGANGCGKSTTMGMLTGDILPTKGSACVAGYDVVHQLARVRQHLGFCPQVDPLLDFMTGRETLTMFAKLKGIPVTSLHTVVEDMLEHVSLTPHADKVTAAYSGGNKRKLSLAVALIGAPDCILLDEPSSGMDPVSRRAMWDIVSSERTRSSIILTTHSMEECEALCTRVAVMTFGRLRCLGTPQHLKVKYGGGYILELRVTYDGREASDLNEQVGQMFPGCSLLEENEGRYKFCIMPGTVTLAILFEKMEQRKEALGVLEYSASQPPLESVFLSFVHSISDSSVTQSTVDSGAMDRTAQSPALLHRWFNLNLAHNQLACAESRVAPANAFELSSTHESDLRATQAFA</sequence>
<keyword evidence="11 15" id="KW-0472">Membrane</keyword>
<evidence type="ECO:0000313" key="18">
    <source>
        <dbReference type="EMBL" id="KAL1523857.1"/>
    </source>
</evidence>
<feature type="domain" description="SRCR" evidence="16">
    <location>
        <begin position="87"/>
        <end position="185"/>
    </location>
</feature>
<evidence type="ECO:0000256" key="2">
    <source>
        <dbReference type="ARBA" id="ARBA00004167"/>
    </source>
</evidence>
<feature type="transmembrane region" description="Helical" evidence="15">
    <location>
        <begin position="1821"/>
        <end position="1846"/>
    </location>
</feature>
<evidence type="ECO:0000313" key="19">
    <source>
        <dbReference type="Proteomes" id="UP001515480"/>
    </source>
</evidence>
<dbReference type="FunFam" id="3.40.50.300:FF:000335">
    <property type="entry name" value="ATP binding cassette subfamily A member 5"/>
    <property type="match status" value="1"/>
</dbReference>
<dbReference type="InterPro" id="IPR027417">
    <property type="entry name" value="P-loop_NTPase"/>
</dbReference>
<feature type="transmembrane region" description="Helical" evidence="15">
    <location>
        <begin position="514"/>
        <end position="543"/>
    </location>
</feature>
<evidence type="ECO:0000256" key="7">
    <source>
        <dbReference type="ARBA" id="ARBA00022737"/>
    </source>
</evidence>
<gene>
    <name evidence="18" type="ORF">AB1Y20_018777</name>
</gene>
<evidence type="ECO:0000256" key="15">
    <source>
        <dbReference type="SAM" id="Phobius"/>
    </source>
</evidence>
<dbReference type="PROSITE" id="PS50287">
    <property type="entry name" value="SRCR_2"/>
    <property type="match status" value="1"/>
</dbReference>
<dbReference type="PROSITE" id="PS00211">
    <property type="entry name" value="ABC_TRANSPORTER_1"/>
    <property type="match status" value="1"/>
</dbReference>
<protein>
    <recommendedName>
        <fullName evidence="20">ATP-dependent transporter ycf16</fullName>
    </recommendedName>
</protein>
<feature type="transmembrane region" description="Helical" evidence="15">
    <location>
        <begin position="1705"/>
        <end position="1731"/>
    </location>
</feature>
<dbReference type="EMBL" id="JBGBPQ010000005">
    <property type="protein sequence ID" value="KAL1523857.1"/>
    <property type="molecule type" value="Genomic_DNA"/>
</dbReference>
<evidence type="ECO:0000256" key="6">
    <source>
        <dbReference type="ARBA" id="ARBA00022729"/>
    </source>
</evidence>
<keyword evidence="19" id="KW-1185">Reference proteome</keyword>
<dbReference type="InterPro" id="IPR001190">
    <property type="entry name" value="SRCR"/>
</dbReference>
<dbReference type="Pfam" id="PF00530">
    <property type="entry name" value="SRCR"/>
    <property type="match status" value="1"/>
</dbReference>
<evidence type="ECO:0000256" key="3">
    <source>
        <dbReference type="ARBA" id="ARBA00008869"/>
    </source>
</evidence>
<dbReference type="GO" id="GO:0005524">
    <property type="term" value="F:ATP binding"/>
    <property type="evidence" value="ECO:0007669"/>
    <property type="project" value="UniProtKB-KW"/>
</dbReference>
<feature type="transmembrane region" description="Helical" evidence="15">
    <location>
        <begin position="1900"/>
        <end position="1918"/>
    </location>
</feature>
<keyword evidence="10 15" id="KW-1133">Transmembrane helix</keyword>
<evidence type="ECO:0000256" key="11">
    <source>
        <dbReference type="ARBA" id="ARBA00023136"/>
    </source>
</evidence>
<evidence type="ECO:0000256" key="8">
    <source>
        <dbReference type="ARBA" id="ARBA00022741"/>
    </source>
</evidence>
<dbReference type="Pfam" id="PF12698">
    <property type="entry name" value="ABC2_membrane_3"/>
    <property type="match status" value="2"/>
</dbReference>
<keyword evidence="13" id="KW-0325">Glycoprotein</keyword>
<keyword evidence="4" id="KW-0813">Transport</keyword>
<comment type="similarity">
    <text evidence="3">Belongs to the ABC transporter superfamily. ABCA family.</text>
</comment>
<dbReference type="Gene3D" id="3.10.250.10">
    <property type="entry name" value="SRCR-like domain"/>
    <property type="match status" value="1"/>
</dbReference>
<dbReference type="GO" id="GO:0016020">
    <property type="term" value="C:membrane"/>
    <property type="evidence" value="ECO:0007669"/>
    <property type="project" value="UniProtKB-SubCell"/>
</dbReference>
<evidence type="ECO:0000256" key="9">
    <source>
        <dbReference type="ARBA" id="ARBA00022840"/>
    </source>
</evidence>
<dbReference type="InterPro" id="IPR017871">
    <property type="entry name" value="ABC_transporter-like_CS"/>
</dbReference>
<feature type="region of interest" description="Disordered" evidence="14">
    <location>
        <begin position="1326"/>
        <end position="1372"/>
    </location>
</feature>
<keyword evidence="5 15" id="KW-0812">Transmembrane</keyword>
<dbReference type="InterPro" id="IPR036772">
    <property type="entry name" value="SRCR-like_dom_sf"/>
</dbReference>
<feature type="transmembrane region" description="Helical" evidence="15">
    <location>
        <begin position="577"/>
        <end position="597"/>
    </location>
</feature>
<evidence type="ECO:0008006" key="20">
    <source>
        <dbReference type="Google" id="ProtNLM"/>
    </source>
</evidence>
<dbReference type="Pfam" id="PF23321">
    <property type="entry name" value="R1_ABCA1"/>
    <property type="match status" value="1"/>
</dbReference>
<evidence type="ECO:0000256" key="1">
    <source>
        <dbReference type="ARBA" id="ARBA00004141"/>
    </source>
</evidence>
<evidence type="ECO:0000256" key="13">
    <source>
        <dbReference type="ARBA" id="ARBA00023180"/>
    </source>
</evidence>